<dbReference type="Pfam" id="PF00488">
    <property type="entry name" value="MutS_V"/>
    <property type="match status" value="1"/>
</dbReference>
<keyword evidence="4" id="KW-0175">Coiled coil</keyword>
<evidence type="ECO:0000259" key="6">
    <source>
        <dbReference type="SMART" id="SM00534"/>
    </source>
</evidence>
<feature type="domain" description="DNA mismatch repair proteins mutS family" evidence="6">
    <location>
        <begin position="339"/>
        <end position="543"/>
    </location>
</feature>
<accession>A0A096BHB4</accession>
<reference evidence="7 8" key="1">
    <citation type="submission" date="2013-12" db="EMBL/GenBank/DDBJ databases">
        <title>Draft genome sequence of Caloranaerobacter sp. H53214.</title>
        <authorList>
            <person name="Jiang L.J."/>
            <person name="Shao Z.Z."/>
            <person name="Long M.N."/>
        </authorList>
    </citation>
    <scope>NUCLEOTIDE SEQUENCE [LARGE SCALE GENOMIC DNA]</scope>
    <source>
        <strain evidence="7 8">H53214</strain>
    </source>
</reference>
<evidence type="ECO:0000313" key="8">
    <source>
        <dbReference type="Proteomes" id="UP000029622"/>
    </source>
</evidence>
<dbReference type="SMART" id="SM00534">
    <property type="entry name" value="MUTSac"/>
    <property type="match status" value="1"/>
</dbReference>
<dbReference type="Proteomes" id="UP000029622">
    <property type="component" value="Unassembled WGS sequence"/>
</dbReference>
<dbReference type="InterPro" id="IPR007696">
    <property type="entry name" value="DNA_mismatch_repair_MutS_core"/>
</dbReference>
<dbReference type="GO" id="GO:0030983">
    <property type="term" value="F:mismatched DNA binding"/>
    <property type="evidence" value="ECO:0007669"/>
    <property type="project" value="InterPro"/>
</dbReference>
<dbReference type="SUPFAM" id="SSF48334">
    <property type="entry name" value="DNA repair protein MutS, domain III"/>
    <property type="match status" value="1"/>
</dbReference>
<evidence type="ECO:0000256" key="4">
    <source>
        <dbReference type="SAM" id="Coils"/>
    </source>
</evidence>
<keyword evidence="1" id="KW-0547">Nucleotide-binding</keyword>
<dbReference type="InterPro" id="IPR000432">
    <property type="entry name" value="DNA_mismatch_repair_MutS_C"/>
</dbReference>
<dbReference type="GO" id="GO:0005524">
    <property type="term" value="F:ATP binding"/>
    <property type="evidence" value="ECO:0007669"/>
    <property type="project" value="UniProtKB-KW"/>
</dbReference>
<dbReference type="GO" id="GO:0006298">
    <property type="term" value="P:mismatch repair"/>
    <property type="evidence" value="ECO:0007669"/>
    <property type="project" value="InterPro"/>
</dbReference>
<comment type="caution">
    <text evidence="7">The sequence shown here is derived from an EMBL/GenBank/DDBJ whole genome shotgun (WGS) entry which is preliminary data.</text>
</comment>
<dbReference type="RefSeq" id="WP_035163815.1">
    <property type="nucleotide sequence ID" value="NZ_AZTB01000038.1"/>
</dbReference>
<gene>
    <name evidence="7" type="ORF">Y919_08010</name>
</gene>
<dbReference type="InterPro" id="IPR036187">
    <property type="entry name" value="DNA_mismatch_repair_MutS_sf"/>
</dbReference>
<dbReference type="STRING" id="1156417.Y919_08010"/>
<dbReference type="PANTHER" id="PTHR11361:SF14">
    <property type="entry name" value="DNA MISMATCH REPAIR PROTEIN MUTS, TYPE 2"/>
    <property type="match status" value="1"/>
</dbReference>
<dbReference type="Gene3D" id="3.40.50.300">
    <property type="entry name" value="P-loop containing nucleotide triphosphate hydrolases"/>
    <property type="match status" value="1"/>
</dbReference>
<evidence type="ECO:0000256" key="1">
    <source>
        <dbReference type="ARBA" id="ARBA00022741"/>
    </source>
</evidence>
<feature type="domain" description="DNA mismatch repair protein MutS core" evidence="5">
    <location>
        <begin position="10"/>
        <end position="322"/>
    </location>
</feature>
<proteinExistence type="predicted"/>
<organism evidence="7 8">
    <name type="scientific">Caloranaerobacter azorensis H53214</name>
    <dbReference type="NCBI Taxonomy" id="1156417"/>
    <lineage>
        <taxon>Bacteria</taxon>
        <taxon>Bacillati</taxon>
        <taxon>Bacillota</taxon>
        <taxon>Tissierellia</taxon>
        <taxon>Tissierellales</taxon>
        <taxon>Thermohalobacteraceae</taxon>
        <taxon>Caloranaerobacter</taxon>
    </lineage>
</organism>
<dbReference type="SMART" id="SM00533">
    <property type="entry name" value="MUTSd"/>
    <property type="match status" value="1"/>
</dbReference>
<evidence type="ECO:0000313" key="7">
    <source>
        <dbReference type="EMBL" id="KGG80143.1"/>
    </source>
</evidence>
<dbReference type="EMBL" id="AZTB01000038">
    <property type="protein sequence ID" value="KGG80143.1"/>
    <property type="molecule type" value="Genomic_DNA"/>
</dbReference>
<dbReference type="PANTHER" id="PTHR11361">
    <property type="entry name" value="DNA MISMATCH REPAIR PROTEIN MUTS FAMILY MEMBER"/>
    <property type="match status" value="1"/>
</dbReference>
<name>A0A096BHB4_9FIRM</name>
<evidence type="ECO:0000256" key="3">
    <source>
        <dbReference type="ARBA" id="ARBA00023125"/>
    </source>
</evidence>
<evidence type="ECO:0000256" key="2">
    <source>
        <dbReference type="ARBA" id="ARBA00022840"/>
    </source>
</evidence>
<evidence type="ECO:0000259" key="5">
    <source>
        <dbReference type="SMART" id="SM00533"/>
    </source>
</evidence>
<sequence>MSFLFDDTTKKIIGFNYVMDKIKVITPFGYQLKEKLTPYMPGEEDILKDELDRVETLINLIKNNDKEFVRIKILLEHFKDLSNSVKNAVKGSTLTLIELFEMKNFIFLLKRLHEEISKLDWDIPLDMRINRIEELETLLDPRNEGIMTFYIYEEYSDKLKEIREYKKKLKEDIKSEKKKIREKIKKDLKLNVNLKGEIIVSKDDTELIKKIGGYPFLIYSSETYMNIKYVIKSTPVIDRLEKELEKVERMEEDEEYNVRKELSKEISRFSNALLSNMNAIGKLDLTIAKAYMAIEINGVKPEVKNEYSINIVDGRHIEVEDFLEENGKIFTPISIDLSEGVTCITGANMGGKTVTLKLIALLSAMVQYGLFVPCERMESGLNGFIHVSIGDLQSIDKGLSTFGGEISKLKYALTKKDDRGLILLDELARGTNPEEGYAISKAIVNFLKNSKSITVITTHYDNIANSDDIVHFQVIGLANVNYDELREKLLNDKIDGIEVIGQYMDYRLKRVTDKSQVPRDAINIARLMGLNEDILKEAEEILKN</sequence>
<dbReference type="GO" id="GO:0140664">
    <property type="term" value="F:ATP-dependent DNA damage sensor activity"/>
    <property type="evidence" value="ECO:0007669"/>
    <property type="project" value="InterPro"/>
</dbReference>
<keyword evidence="2" id="KW-0067">ATP-binding</keyword>
<feature type="coiled-coil region" evidence="4">
    <location>
        <begin position="152"/>
        <end position="186"/>
    </location>
</feature>
<keyword evidence="3" id="KW-0238">DNA-binding</keyword>
<dbReference type="SUPFAM" id="SSF52540">
    <property type="entry name" value="P-loop containing nucleoside triphosphate hydrolases"/>
    <property type="match status" value="1"/>
</dbReference>
<dbReference type="InterPro" id="IPR045076">
    <property type="entry name" value="MutS"/>
</dbReference>
<protein>
    <submittedName>
        <fullName evidence="7">DNA mismatch repair protein MutS</fullName>
    </submittedName>
</protein>
<dbReference type="InterPro" id="IPR027417">
    <property type="entry name" value="P-loop_NTPase"/>
</dbReference>
<dbReference type="Gene3D" id="1.10.1420.10">
    <property type="match status" value="2"/>
</dbReference>
<dbReference type="AlphaFoldDB" id="A0A096BHB4"/>